<dbReference type="FunFam" id="3.10.660.10:FF:000002">
    <property type="entry name" value="DnaJ (Hsp40) homolog, subfamily C, member 24"/>
    <property type="match status" value="1"/>
</dbReference>
<dbReference type="Pfam" id="PF05207">
    <property type="entry name" value="Zn_ribbon_CSL"/>
    <property type="match status" value="1"/>
</dbReference>
<dbReference type="FunFam" id="1.10.287.110:FF:000056">
    <property type="entry name" value="DnaJ (Hsp40) homolog, subfamily C, member 24"/>
    <property type="match status" value="1"/>
</dbReference>
<comment type="pathway">
    <text evidence="2">Protein modification; peptidyl-diphthamide biosynthesis.</text>
</comment>
<evidence type="ECO:0000313" key="18">
    <source>
        <dbReference type="RefSeq" id="XP_021011469.1"/>
    </source>
</evidence>
<keyword evidence="9" id="KW-0408">Iron</keyword>
<dbReference type="SMART" id="SM00271">
    <property type="entry name" value="DnaJ"/>
    <property type="match status" value="1"/>
</dbReference>
<comment type="similarity">
    <text evidence="3">Belongs to the DPH4 family.</text>
</comment>
<evidence type="ECO:0000313" key="17">
    <source>
        <dbReference type="Proteomes" id="UP000515126"/>
    </source>
</evidence>
<sequence>MGCEDLCPSKRTPLSPSPCGAVILCVFMFTLEERSEPGKFRNYVIREGSLLGQGTPMALEQTPKKDWYSILGADPSANVSDLKQKYQKLILLYHPDKQSADVPAGTMEECMQKFIEIDQAWKILGNEETKKKYDLQRHEDELRNVGPVDAQVRLEEMSWNQGDESFSLSCRCGGKYIVCKDEAQEATLISCDTCSLIVELLHQS</sequence>
<keyword evidence="17" id="KW-1185">Reference proteome</keyword>
<comment type="subcellular location">
    <subcellularLocation>
        <location evidence="1">Cytoplasm</location>
        <location evidence="1">Cytoskeleton</location>
    </subcellularLocation>
</comment>
<dbReference type="GO" id="GO:0005856">
    <property type="term" value="C:cytoskeleton"/>
    <property type="evidence" value="ECO:0007669"/>
    <property type="project" value="UniProtKB-SubCell"/>
</dbReference>
<organism evidence="17 18">
    <name type="scientific">Mus caroli</name>
    <name type="common">Ryukyu mouse</name>
    <name type="synonym">Ricefield mouse</name>
    <dbReference type="NCBI Taxonomy" id="10089"/>
    <lineage>
        <taxon>Eukaryota</taxon>
        <taxon>Metazoa</taxon>
        <taxon>Chordata</taxon>
        <taxon>Craniata</taxon>
        <taxon>Vertebrata</taxon>
        <taxon>Euteleostomi</taxon>
        <taxon>Mammalia</taxon>
        <taxon>Eutheria</taxon>
        <taxon>Euarchontoglires</taxon>
        <taxon>Glires</taxon>
        <taxon>Rodentia</taxon>
        <taxon>Myomorpha</taxon>
        <taxon>Muroidea</taxon>
        <taxon>Muridae</taxon>
        <taxon>Murinae</taxon>
        <taxon>Mus</taxon>
        <taxon>Mus</taxon>
    </lineage>
</organism>
<evidence type="ECO:0000256" key="12">
    <source>
        <dbReference type="ARBA" id="ARBA00074366"/>
    </source>
</evidence>
<dbReference type="InterPro" id="IPR001623">
    <property type="entry name" value="DnaJ_domain"/>
</dbReference>
<comment type="subunit">
    <text evidence="11">Monomer and homooligomer. Iron binding promotes oligomerization.</text>
</comment>
<proteinExistence type="inferred from homology"/>
<evidence type="ECO:0000256" key="4">
    <source>
        <dbReference type="ARBA" id="ARBA00022448"/>
    </source>
</evidence>
<dbReference type="Gene3D" id="1.10.287.110">
    <property type="entry name" value="DnaJ domain"/>
    <property type="match status" value="1"/>
</dbReference>
<keyword evidence="5" id="KW-0963">Cytoplasm</keyword>
<dbReference type="PRINTS" id="PR00625">
    <property type="entry name" value="JDOMAIN"/>
</dbReference>
<dbReference type="CDD" id="cd06257">
    <property type="entry name" value="DnaJ"/>
    <property type="match status" value="1"/>
</dbReference>
<evidence type="ECO:0000256" key="9">
    <source>
        <dbReference type="ARBA" id="ARBA00023004"/>
    </source>
</evidence>
<gene>
    <name evidence="18" type="primary">Dnajc24</name>
</gene>
<dbReference type="Proteomes" id="UP000515126">
    <property type="component" value="Chromosome 2"/>
</dbReference>
<dbReference type="InterPro" id="IPR036869">
    <property type="entry name" value="J_dom_sf"/>
</dbReference>
<dbReference type="KEGG" id="mcal:110289549"/>
<evidence type="ECO:0000256" key="1">
    <source>
        <dbReference type="ARBA" id="ARBA00004245"/>
    </source>
</evidence>
<name>A0A6P5PAU1_MUSCR</name>
<feature type="domain" description="DPH-type MB" evidence="16">
    <location>
        <begin position="148"/>
        <end position="203"/>
    </location>
</feature>
<evidence type="ECO:0000256" key="11">
    <source>
        <dbReference type="ARBA" id="ARBA00065035"/>
    </source>
</evidence>
<dbReference type="Gene3D" id="3.10.660.10">
    <property type="entry name" value="DPH Zinc finger"/>
    <property type="match status" value="1"/>
</dbReference>
<dbReference type="RefSeq" id="XP_021011469.1">
    <property type="nucleotide sequence ID" value="XM_021155810.2"/>
</dbReference>
<evidence type="ECO:0000256" key="14">
    <source>
        <dbReference type="ARBA" id="ARBA00081299"/>
    </source>
</evidence>
<dbReference type="GO" id="GO:0001671">
    <property type="term" value="F:ATPase activator activity"/>
    <property type="evidence" value="ECO:0007669"/>
    <property type="project" value="TreeGrafter"/>
</dbReference>
<evidence type="ECO:0000256" key="3">
    <source>
        <dbReference type="ARBA" id="ARBA00006169"/>
    </source>
</evidence>
<dbReference type="SUPFAM" id="SSF144217">
    <property type="entry name" value="CSL zinc finger"/>
    <property type="match status" value="1"/>
</dbReference>
<protein>
    <recommendedName>
        <fullName evidence="12">DnaJ homolog subfamily C member 24</fullName>
    </recommendedName>
    <alternativeName>
        <fullName evidence="13">CSL-type zinc finger-containing protein 3</fullName>
    </alternativeName>
    <alternativeName>
        <fullName evidence="14">Diphthamide biosynthesis protein 4</fullName>
    </alternativeName>
</protein>
<keyword evidence="6" id="KW-0479">Metal-binding</keyword>
<evidence type="ECO:0000256" key="5">
    <source>
        <dbReference type="ARBA" id="ARBA00022490"/>
    </source>
</evidence>
<evidence type="ECO:0000256" key="8">
    <source>
        <dbReference type="ARBA" id="ARBA00022982"/>
    </source>
</evidence>
<evidence type="ECO:0000259" key="15">
    <source>
        <dbReference type="PROSITE" id="PS50076"/>
    </source>
</evidence>
<keyword evidence="10" id="KW-0206">Cytoskeleton</keyword>
<keyword evidence="8" id="KW-0249">Electron transport</keyword>
<dbReference type="PROSITE" id="PS51074">
    <property type="entry name" value="DPH_MB"/>
    <property type="match status" value="1"/>
</dbReference>
<reference evidence="18" key="1">
    <citation type="submission" date="2025-08" db="UniProtKB">
        <authorList>
            <consortium name="RefSeq"/>
        </authorList>
    </citation>
    <scope>IDENTIFICATION</scope>
</reference>
<dbReference type="PANTHER" id="PTHR45255:SF1">
    <property type="entry name" value="DNAJ HOMOLOG SUBFAMILY C MEMBER 24"/>
    <property type="match status" value="1"/>
</dbReference>
<evidence type="ECO:0000259" key="16">
    <source>
        <dbReference type="PROSITE" id="PS51074"/>
    </source>
</evidence>
<dbReference type="PANTHER" id="PTHR45255">
    <property type="entry name" value="DNAJ HOMOLOG SUBFAMILY C MEMBER 24"/>
    <property type="match status" value="1"/>
</dbReference>
<keyword evidence="4" id="KW-0813">Transport</keyword>
<dbReference type="PROSITE" id="PS50076">
    <property type="entry name" value="DNAJ_2"/>
    <property type="match status" value="1"/>
</dbReference>
<dbReference type="InterPro" id="IPR036671">
    <property type="entry name" value="DPH_MB_sf"/>
</dbReference>
<evidence type="ECO:0000256" key="10">
    <source>
        <dbReference type="ARBA" id="ARBA00023212"/>
    </source>
</evidence>
<evidence type="ECO:0000256" key="7">
    <source>
        <dbReference type="ARBA" id="ARBA00022833"/>
    </source>
</evidence>
<dbReference type="GeneID" id="110289549"/>
<dbReference type="SUPFAM" id="SSF46565">
    <property type="entry name" value="Chaperone J-domain"/>
    <property type="match status" value="1"/>
</dbReference>
<dbReference type="AlphaFoldDB" id="A0A6P5PAU1"/>
<dbReference type="InterPro" id="IPR007872">
    <property type="entry name" value="DPH_MB_dom"/>
</dbReference>
<evidence type="ECO:0000256" key="6">
    <source>
        <dbReference type="ARBA" id="ARBA00022723"/>
    </source>
</evidence>
<dbReference type="GO" id="GO:0008198">
    <property type="term" value="F:ferrous iron binding"/>
    <property type="evidence" value="ECO:0007669"/>
    <property type="project" value="TreeGrafter"/>
</dbReference>
<keyword evidence="7" id="KW-0862">Zinc</keyword>
<evidence type="ECO:0000256" key="2">
    <source>
        <dbReference type="ARBA" id="ARBA00005156"/>
    </source>
</evidence>
<accession>A0A6P5PAU1</accession>
<dbReference type="CTD" id="120526"/>
<evidence type="ECO:0000256" key="13">
    <source>
        <dbReference type="ARBA" id="ARBA00076552"/>
    </source>
</evidence>
<feature type="domain" description="J" evidence="15">
    <location>
        <begin position="66"/>
        <end position="137"/>
    </location>
</feature>
<dbReference type="Pfam" id="PF00226">
    <property type="entry name" value="DnaJ"/>
    <property type="match status" value="1"/>
</dbReference>